<dbReference type="Pfam" id="PF26549">
    <property type="entry name" value="Tricorn_N"/>
    <property type="match status" value="1"/>
</dbReference>
<evidence type="ECO:0000313" key="12">
    <source>
        <dbReference type="Proteomes" id="UP000018837"/>
    </source>
</evidence>
<dbReference type="SUPFAM" id="SSF82171">
    <property type="entry name" value="DPP6 N-terminal domain-like"/>
    <property type="match status" value="1"/>
</dbReference>
<comment type="caution">
    <text evidence="11">The sequence shown here is derived from an EMBL/GenBank/DDBJ whole genome shotgun (WGS) entry which is preliminary data.</text>
</comment>
<sequence>MKKRHLCTVICAALVAAAHGKAGEARLLRFPTTNGNEIVFSYAGDLYKVPATGGEARRLTAHPGYEMFPRFSPDGRTIAFTGQYDGNTEVYTIPADGGEPVRLTYTSTNARDNLGDRMGPNNIVMAWTTDGARIVYRNRISDGFSGRLLTVSRDGGLSEAIPLPEGGFCSYAPDGRRLAYNRVMREFRTWKYYKGGMADDVWIYDPDKKTVENVTHNDAQDIFPMWVGDEIYFLSDRDRTMNIFVYNTTTKETKKVTDFKDYDVKFPSTNGRLIVFENGGYIYRLDPATKKAEKVQITLASDNVYARSAIKDGGNYLRGAGLSPDGKRIVATARGEIFNLPVEKGVTKNLTRSPGAHDRSGSWSPDGKHIAYISDATGETELWMQPAEGGDPVQLTKNNDTYIRNFSWSPDSRWIVYTDRKNRIRLVDVATKAVTEVMQDPRKEPSDVSFSPDSRWLAYTRMADNQYDIIYVYRIADKQEYAVTDRWYDSGEPVFSSDGRYLVFSSTRDFQPIYGSKEWNHVYGYTNGVYLALLSKDTPSPFLQKDDGAKADRKVEIKVEEGGKKKDAAAEKKSEGVTVKVDGDGLTRRIVKLPLTADGYYGNFYSDGKRVYYARKGNTYVFDLEKQKEETVAEGAQMWVEPGGKKAGFFKGRQVYVTDIPTGKADLKDAVNTADMKITTDYPKEWAQIFDESWRAFRDGFYLENMHGVDWKAIKAKYAALLPYVKNRQDLTYIIGEMIGELGCGHAYVTTGEIDAPKRVKMGLLGAKISRDKSGFFRIEEILPGETWDPTLRSPLADPGINAKVGQYIVAVDGVAANTVGDLYALLVGKANVPTELSLNDRPQMAGARRVVIRPLENEYPLYHYQWVQNNIAKVDKASGGKIGYIYIPDMGPEGLNEFTRYFYPQLDKEGLIIDDRANGGGNVSPMILERLSREPYRMTMRRGSIHNGTVPDAVQVGPKVCLINKYSASDGDLFPWGFRALKLGKLIGTRSWGGIVGISSSLPFIDGQDLRVPFFTSYDMQGNWIIENHGVDPDIRVDNDPIKEWNGEDEQLNRAIEEVMNQLKDRKPLPKTPAPRVWNK</sequence>
<dbReference type="InterPro" id="IPR012393">
    <property type="entry name" value="Tricorn_protease"/>
</dbReference>
<dbReference type="PANTHER" id="PTHR43253:SF1">
    <property type="entry name" value="TRICORN PROTEASE HOMOLOG 2-RELATED"/>
    <property type="match status" value="1"/>
</dbReference>
<evidence type="ECO:0000256" key="6">
    <source>
        <dbReference type="ARBA" id="ARBA00022825"/>
    </source>
</evidence>
<organism evidence="11 12">
    <name type="scientific">Tannerella sp. oral taxon BU063 isolate Cell 2</name>
    <dbReference type="NCBI Taxonomy" id="1411148"/>
    <lineage>
        <taxon>Bacteria</taxon>
        <taxon>Pseudomonadati</taxon>
        <taxon>Bacteroidota</taxon>
        <taxon>Bacteroidia</taxon>
        <taxon>Bacteroidales</taxon>
        <taxon>Tannerellaceae</taxon>
        <taxon>Tannerella</taxon>
    </lineage>
</organism>
<dbReference type="EMBL" id="AYUF01000489">
    <property type="protein sequence ID" value="ETK01189.1"/>
    <property type="molecule type" value="Genomic_DNA"/>
</dbReference>
<dbReference type="Proteomes" id="UP000018837">
    <property type="component" value="Unassembled WGS sequence"/>
</dbReference>
<dbReference type="InterPro" id="IPR029045">
    <property type="entry name" value="ClpP/crotonase-like_dom_sf"/>
</dbReference>
<keyword evidence="5 7" id="KW-0378">Hydrolase</keyword>
<reference evidence="11 12" key="1">
    <citation type="submission" date="2013-11" db="EMBL/GenBank/DDBJ databases">
        <title>Single cell genomics of uncultured Tannerella BU063 (oral taxon 286).</title>
        <authorList>
            <person name="Beall C.J."/>
            <person name="Campbell A.G."/>
            <person name="Griffen A.L."/>
            <person name="Podar M."/>
            <person name="Leys E.J."/>
        </authorList>
    </citation>
    <scope>NUCLEOTIDE SEQUENCE [LARGE SCALE GENOMIC DNA]</scope>
    <source>
        <strain evidence="11">Cell 2</strain>
    </source>
</reference>
<dbReference type="PIRSF" id="PIRSF036421">
    <property type="entry name" value="Tricorn_protease"/>
    <property type="match status" value="1"/>
</dbReference>
<dbReference type="Pfam" id="PF14685">
    <property type="entry name" value="PDZ_Tricorn"/>
    <property type="match status" value="1"/>
</dbReference>
<dbReference type="PANTHER" id="PTHR43253">
    <property type="entry name" value="TRICORN PROTEASE HOMOLOG 2-RELATED"/>
    <property type="match status" value="1"/>
</dbReference>
<evidence type="ECO:0000256" key="8">
    <source>
        <dbReference type="PIRSR" id="PIRSR036421-1"/>
    </source>
</evidence>
<evidence type="ECO:0000256" key="7">
    <source>
        <dbReference type="PIRNR" id="PIRNR036421"/>
    </source>
</evidence>
<evidence type="ECO:0000313" key="11">
    <source>
        <dbReference type="EMBL" id="ETK01189.1"/>
    </source>
</evidence>
<comment type="subcellular location">
    <subcellularLocation>
        <location evidence="1 7">Cytoplasm</location>
    </subcellularLocation>
</comment>
<dbReference type="InterPro" id="IPR015943">
    <property type="entry name" value="WD40/YVTN_repeat-like_dom_sf"/>
</dbReference>
<comment type="function">
    <text evidence="7">Degrades oligopeptides.</text>
</comment>
<evidence type="ECO:0000256" key="9">
    <source>
        <dbReference type="PIRSR" id="PIRSR036421-3"/>
    </source>
</evidence>
<dbReference type="GO" id="GO:0005737">
    <property type="term" value="C:cytoplasm"/>
    <property type="evidence" value="ECO:0007669"/>
    <property type="project" value="UniProtKB-SubCell"/>
</dbReference>
<dbReference type="AlphaFoldDB" id="W2C1W5"/>
<proteinExistence type="inferred from homology"/>
<evidence type="ECO:0000256" key="1">
    <source>
        <dbReference type="ARBA" id="ARBA00004496"/>
    </source>
</evidence>
<keyword evidence="6 7" id="KW-0720">Serine protease</keyword>
<dbReference type="CDD" id="cd07562">
    <property type="entry name" value="Peptidase_S41_TRI"/>
    <property type="match status" value="1"/>
</dbReference>
<dbReference type="Gene3D" id="2.30.42.10">
    <property type="match status" value="1"/>
</dbReference>
<name>W2C1W5_9BACT</name>
<evidence type="ECO:0000256" key="4">
    <source>
        <dbReference type="ARBA" id="ARBA00022670"/>
    </source>
</evidence>
<evidence type="ECO:0000256" key="3">
    <source>
        <dbReference type="ARBA" id="ARBA00022490"/>
    </source>
</evidence>
<comment type="similarity">
    <text evidence="2 7">Belongs to the peptidase S41B family.</text>
</comment>
<feature type="domain" description="Tail specific protease" evidence="10">
    <location>
        <begin position="855"/>
        <end position="1039"/>
    </location>
</feature>
<dbReference type="InterPro" id="IPR005151">
    <property type="entry name" value="Tail-specific_protease"/>
</dbReference>
<feature type="active site" description="Nucleophile" evidence="8">
    <location>
        <position position="970"/>
    </location>
</feature>
<dbReference type="Pfam" id="PF14684">
    <property type="entry name" value="Tricorn_C1"/>
    <property type="match status" value="1"/>
</dbReference>
<dbReference type="InterPro" id="IPR028204">
    <property type="entry name" value="Tricorn_C1"/>
</dbReference>
<gene>
    <name evidence="11" type="ORF">N425_10840</name>
</gene>
<dbReference type="SMART" id="SM00245">
    <property type="entry name" value="TSPc"/>
    <property type="match status" value="1"/>
</dbReference>
<dbReference type="SUPFAM" id="SSF50156">
    <property type="entry name" value="PDZ domain-like"/>
    <property type="match status" value="1"/>
</dbReference>
<accession>W2C1W5</accession>
<dbReference type="Gene3D" id="3.90.226.10">
    <property type="entry name" value="2-enoyl-CoA Hydratase, Chain A, domain 1"/>
    <property type="match status" value="1"/>
</dbReference>
<dbReference type="InterPro" id="IPR029414">
    <property type="entry name" value="Tricorn_PDZ"/>
</dbReference>
<dbReference type="Pfam" id="PF03572">
    <property type="entry name" value="Peptidase_S41"/>
    <property type="match status" value="1"/>
</dbReference>
<feature type="site" description="Transition state stabilizer; via amide nitrogen" evidence="9">
    <location>
        <position position="971"/>
    </location>
</feature>
<dbReference type="SUPFAM" id="SSF69304">
    <property type="entry name" value="Tricorn protease N-terminal domain"/>
    <property type="match status" value="1"/>
</dbReference>
<dbReference type="Gene3D" id="2.120.10.60">
    <property type="entry name" value="Tricorn protease N-terminal domain"/>
    <property type="match status" value="1"/>
</dbReference>
<dbReference type="EC" id="3.4.21.-" evidence="7"/>
<feature type="active site" description="Charge relay system" evidence="8">
    <location>
        <position position="1028"/>
    </location>
</feature>
<evidence type="ECO:0000256" key="2">
    <source>
        <dbReference type="ARBA" id="ARBA00008524"/>
    </source>
</evidence>
<dbReference type="PATRIC" id="fig|1411148.3.peg.1760"/>
<dbReference type="InterPro" id="IPR036034">
    <property type="entry name" value="PDZ_sf"/>
</dbReference>
<dbReference type="GO" id="GO:0008236">
    <property type="term" value="F:serine-type peptidase activity"/>
    <property type="evidence" value="ECO:0007669"/>
    <property type="project" value="UniProtKB-UniRule"/>
</dbReference>
<dbReference type="SUPFAM" id="SSF52096">
    <property type="entry name" value="ClpP/crotonase"/>
    <property type="match status" value="1"/>
</dbReference>
<keyword evidence="4 7" id="KW-0645">Protease</keyword>
<dbReference type="SMR" id="W2C1W5"/>
<dbReference type="Gene3D" id="3.30.750.44">
    <property type="match status" value="1"/>
</dbReference>
<dbReference type="Gene3D" id="2.130.10.10">
    <property type="entry name" value="YVTN repeat-like/Quinoprotein amine dehydrogenase"/>
    <property type="match status" value="1"/>
</dbReference>
<feature type="active site" description="Charge relay system" evidence="8">
    <location>
        <position position="746"/>
    </location>
</feature>
<dbReference type="GO" id="GO:0006508">
    <property type="term" value="P:proteolysis"/>
    <property type="evidence" value="ECO:0007669"/>
    <property type="project" value="UniProtKB-UniRule"/>
</dbReference>
<dbReference type="Pfam" id="PF26550">
    <property type="entry name" value="Tricorn_2nd"/>
    <property type="match status" value="1"/>
</dbReference>
<dbReference type="CDD" id="cd10828">
    <property type="entry name" value="cpPDZ_Tricorn-protease"/>
    <property type="match status" value="1"/>
</dbReference>
<protein>
    <recommendedName>
        <fullName evidence="7">Tricorn protease homolog</fullName>
        <ecNumber evidence="7">3.4.21.-</ecNumber>
    </recommendedName>
</protein>
<keyword evidence="3 7" id="KW-0963">Cytoplasm</keyword>
<evidence type="ECO:0000256" key="5">
    <source>
        <dbReference type="ARBA" id="ARBA00022801"/>
    </source>
</evidence>
<evidence type="ECO:0000259" key="10">
    <source>
        <dbReference type="SMART" id="SM00245"/>
    </source>
</evidence>